<accession>A0A024UCH3</accession>
<gene>
    <name evidence="1" type="ORF">H310_04359</name>
</gene>
<dbReference type="RefSeq" id="XP_008866900.1">
    <property type="nucleotide sequence ID" value="XM_008868678.1"/>
</dbReference>
<organism evidence="1">
    <name type="scientific">Aphanomyces invadans</name>
    <dbReference type="NCBI Taxonomy" id="157072"/>
    <lineage>
        <taxon>Eukaryota</taxon>
        <taxon>Sar</taxon>
        <taxon>Stramenopiles</taxon>
        <taxon>Oomycota</taxon>
        <taxon>Saprolegniomycetes</taxon>
        <taxon>Saprolegniales</taxon>
        <taxon>Verrucalvaceae</taxon>
        <taxon>Aphanomyces</taxon>
    </lineage>
</organism>
<proteinExistence type="predicted"/>
<dbReference type="GeneID" id="20081409"/>
<name>A0A024UCH3_9STRA</name>
<evidence type="ECO:0000313" key="1">
    <source>
        <dbReference type="EMBL" id="ETW03944.1"/>
    </source>
</evidence>
<sequence length="137" mass="15580">MRPLDDPDFIWPELEAIIKAHKAMEEPPTPAILHDDDILTVIRVMLAESRLAETEWDYLHPVVQENLNQPQTQALGGTSTMFAFTGLDPTIPLNIIAGSINRKLYADSMTEINWERQNITIAMNALRQSLQEIHSKF</sequence>
<dbReference type="OrthoDB" id="121904at2759"/>
<reference evidence="1" key="1">
    <citation type="submission" date="2013-12" db="EMBL/GenBank/DDBJ databases">
        <title>The Genome Sequence of Aphanomyces invadans NJM9701.</title>
        <authorList>
            <consortium name="The Broad Institute Genomics Platform"/>
            <person name="Russ C."/>
            <person name="Tyler B."/>
            <person name="van West P."/>
            <person name="Dieguez-Uribeondo J."/>
            <person name="Young S.K."/>
            <person name="Zeng Q."/>
            <person name="Gargeya S."/>
            <person name="Fitzgerald M."/>
            <person name="Abouelleil A."/>
            <person name="Alvarado L."/>
            <person name="Chapman S.B."/>
            <person name="Gainer-Dewar J."/>
            <person name="Goldberg J."/>
            <person name="Griggs A."/>
            <person name="Gujja S."/>
            <person name="Hansen M."/>
            <person name="Howarth C."/>
            <person name="Imamovic A."/>
            <person name="Ireland A."/>
            <person name="Larimer J."/>
            <person name="McCowan C."/>
            <person name="Murphy C."/>
            <person name="Pearson M."/>
            <person name="Poon T.W."/>
            <person name="Priest M."/>
            <person name="Roberts A."/>
            <person name="Saif S."/>
            <person name="Shea T."/>
            <person name="Sykes S."/>
            <person name="Wortman J."/>
            <person name="Nusbaum C."/>
            <person name="Birren B."/>
        </authorList>
    </citation>
    <scope>NUCLEOTIDE SEQUENCE [LARGE SCALE GENOMIC DNA]</scope>
    <source>
        <strain evidence="1">NJM9701</strain>
    </source>
</reference>
<protein>
    <submittedName>
        <fullName evidence="1">Uncharacterized protein</fullName>
    </submittedName>
</protein>
<dbReference type="AlphaFoldDB" id="A0A024UCH3"/>
<dbReference type="VEuPathDB" id="FungiDB:H310_04359"/>
<dbReference type="EMBL" id="KI913958">
    <property type="protein sequence ID" value="ETW03944.1"/>
    <property type="molecule type" value="Genomic_DNA"/>
</dbReference>